<dbReference type="AlphaFoldDB" id="A0A1S8GQV5"/>
<sequence length="133" mass="15539">MDFIIDNLKSFLKKENLDFIYMELGVSFWDQSSSDPVVSSVLHSIVFFKNGKKGSVFFDKICDFDFLVDNKVSYIQGKIKESLSFLNKSMFVYSHKYWNFVTIKIDNDGKICVKFFYDLREGKGLTDSLENFN</sequence>
<accession>A0A1S8GQV5</accession>
<name>A0A1S8GQV5_9PROT</name>
<evidence type="ECO:0000313" key="2">
    <source>
        <dbReference type="Proteomes" id="UP000200980"/>
    </source>
</evidence>
<evidence type="ECO:0000313" key="1">
    <source>
        <dbReference type="EMBL" id="OOL19076.1"/>
    </source>
</evidence>
<organism evidence="1 2">
    <name type="scientific">Bombella intestini</name>
    <dbReference type="NCBI Taxonomy" id="1539051"/>
    <lineage>
        <taxon>Bacteria</taxon>
        <taxon>Pseudomonadati</taxon>
        <taxon>Pseudomonadota</taxon>
        <taxon>Alphaproteobacteria</taxon>
        <taxon>Acetobacterales</taxon>
        <taxon>Acetobacteraceae</taxon>
        <taxon>Bombella</taxon>
    </lineage>
</organism>
<comment type="caution">
    <text evidence="1">The sequence shown here is derived from an EMBL/GenBank/DDBJ whole genome shotgun (WGS) entry which is preliminary data.</text>
</comment>
<dbReference type="RefSeq" id="WP_077396300.1">
    <property type="nucleotide sequence ID" value="NZ_JATM01000002.1"/>
</dbReference>
<dbReference type="Proteomes" id="UP000200980">
    <property type="component" value="Unassembled WGS sequence"/>
</dbReference>
<dbReference type="EMBL" id="JATM01000002">
    <property type="protein sequence ID" value="OOL19076.1"/>
    <property type="molecule type" value="Genomic_DNA"/>
</dbReference>
<proteinExistence type="predicted"/>
<protein>
    <submittedName>
        <fullName evidence="1">Uncharacterized protein</fullName>
    </submittedName>
</protein>
<gene>
    <name evidence="1" type="ORF">AL01_04985</name>
</gene>
<reference evidence="1 2" key="1">
    <citation type="journal article" date="2016" name="PLoS ONE">
        <title>Whole-Genome Sequence Analysis of Bombella intestini LMG 28161T, a Novel Acetic Acid Bacterium Isolated from the Crop of a Red-Tailed Bumble Bee, Bombus lapidarius.</title>
        <authorList>
            <person name="Li L."/>
            <person name="Illeghems K."/>
            <person name="Van Kerrebroeck S."/>
            <person name="Borremans W."/>
            <person name="Cleenwerck I."/>
            <person name="Smagghe G."/>
            <person name="De Vuyst L."/>
            <person name="Vandamme P."/>
        </authorList>
    </citation>
    <scope>NUCLEOTIDE SEQUENCE [LARGE SCALE GENOMIC DNA]</scope>
    <source>
        <strain evidence="1 2">R-52487</strain>
    </source>
</reference>
<keyword evidence="2" id="KW-1185">Reference proteome</keyword>